<dbReference type="EMBL" id="CADEPM010000001">
    <property type="protein sequence ID" value="CAB3398714.1"/>
    <property type="molecule type" value="Genomic_DNA"/>
</dbReference>
<gene>
    <name evidence="1" type="ORF">CBOVIS_LOCUS1956</name>
</gene>
<reference evidence="1 2" key="1">
    <citation type="submission" date="2020-04" db="EMBL/GenBank/DDBJ databases">
        <authorList>
            <person name="Laetsch R D."/>
            <person name="Stevens L."/>
            <person name="Kumar S."/>
            <person name="Blaxter L. M."/>
        </authorList>
    </citation>
    <scope>NUCLEOTIDE SEQUENCE [LARGE SCALE GENOMIC DNA]</scope>
</reference>
<evidence type="ECO:0000313" key="2">
    <source>
        <dbReference type="Proteomes" id="UP000494206"/>
    </source>
</evidence>
<dbReference type="AlphaFoldDB" id="A0A8S1E538"/>
<proteinExistence type="predicted"/>
<comment type="caution">
    <text evidence="1">The sequence shown here is derived from an EMBL/GenBank/DDBJ whole genome shotgun (WGS) entry which is preliminary data.</text>
</comment>
<name>A0A8S1E538_9PELO</name>
<dbReference type="SUPFAM" id="SSF52058">
    <property type="entry name" value="L domain-like"/>
    <property type="match status" value="1"/>
</dbReference>
<organism evidence="1 2">
    <name type="scientific">Caenorhabditis bovis</name>
    <dbReference type="NCBI Taxonomy" id="2654633"/>
    <lineage>
        <taxon>Eukaryota</taxon>
        <taxon>Metazoa</taxon>
        <taxon>Ecdysozoa</taxon>
        <taxon>Nematoda</taxon>
        <taxon>Chromadorea</taxon>
        <taxon>Rhabditida</taxon>
        <taxon>Rhabditina</taxon>
        <taxon>Rhabditomorpha</taxon>
        <taxon>Rhabditoidea</taxon>
        <taxon>Rhabditidae</taxon>
        <taxon>Peloderinae</taxon>
        <taxon>Caenorhabditis</taxon>
    </lineage>
</organism>
<keyword evidence="2" id="KW-1185">Reference proteome</keyword>
<evidence type="ECO:0000313" key="1">
    <source>
        <dbReference type="EMBL" id="CAB3398714.1"/>
    </source>
</evidence>
<dbReference type="Proteomes" id="UP000494206">
    <property type="component" value="Unassembled WGS sequence"/>
</dbReference>
<accession>A0A8S1E538</accession>
<protein>
    <submittedName>
        <fullName evidence="1">Uncharacterized protein</fullName>
    </submittedName>
</protein>
<sequence length="68" mass="8150">MTFAHKFELYIMDNPNLRDIRLSEAIRTTRDLGNRFTVFSINNPKMSKKTYEMLVRICHPKRCSIETR</sequence>